<comment type="caution">
    <text evidence="4">Lacks conserved residue(s) required for the propagation of feature annotation.</text>
</comment>
<evidence type="ECO:0000313" key="7">
    <source>
        <dbReference type="Proteomes" id="UP000260351"/>
    </source>
</evidence>
<dbReference type="GO" id="GO:0016042">
    <property type="term" value="P:lipid catabolic process"/>
    <property type="evidence" value="ECO:0007669"/>
    <property type="project" value="UniProtKB-UniRule"/>
</dbReference>
<dbReference type="SUPFAM" id="SSF52151">
    <property type="entry name" value="FabD/lysophospholipase-like"/>
    <property type="match status" value="1"/>
</dbReference>
<dbReference type="RefSeq" id="WP_116650356.1">
    <property type="nucleotide sequence ID" value="NZ_QUZK01000031.1"/>
</dbReference>
<comment type="caution">
    <text evidence="6">The sequence shown here is derived from an EMBL/GenBank/DDBJ whole genome shotgun (WGS) entry which is preliminary data.</text>
</comment>
<dbReference type="OrthoDB" id="5290098at2"/>
<feature type="short sequence motif" description="GXSXG" evidence="4">
    <location>
        <begin position="46"/>
        <end position="50"/>
    </location>
</feature>
<keyword evidence="7" id="KW-1185">Reference proteome</keyword>
<evidence type="ECO:0000256" key="1">
    <source>
        <dbReference type="ARBA" id="ARBA00022801"/>
    </source>
</evidence>
<protein>
    <submittedName>
        <fullName evidence="6">Serine protease</fullName>
    </submittedName>
</protein>
<proteinExistence type="predicted"/>
<sequence>MESQNKPRAGQSVSLVLGSGGARGLAHIGVIRALEKAGLEIRHVAGSSMGALVGGIYAAGQLDAYEEWVRKLEQSDVFALVDWTFSGGGLIRGRKIIDKLADLVGRYDIEDLDTEFTAVAVDLDAGREVWLDRGPLFDAIRASIAIPGVFTPHEYRGRTLIDGGILNPVPIAPTLRAINDIVVVVDVNAPSVYPAPLERSQEDSEECNGMMKKVREFMNGWRDGDQDKAEANRPGLMAVMMRALDTMEAAIARHHMAIFRSDIMINVPKNTCFVHEFHRASEVIELGEKLANEALASANLERRRLADR</sequence>
<organism evidence="6 7">
    <name type="scientific">Wenzhouxiangella sediminis</name>
    <dbReference type="NCBI Taxonomy" id="1792836"/>
    <lineage>
        <taxon>Bacteria</taxon>
        <taxon>Pseudomonadati</taxon>
        <taxon>Pseudomonadota</taxon>
        <taxon>Gammaproteobacteria</taxon>
        <taxon>Chromatiales</taxon>
        <taxon>Wenzhouxiangellaceae</taxon>
        <taxon>Wenzhouxiangella</taxon>
    </lineage>
</organism>
<gene>
    <name evidence="6" type="ORF">DZC52_06680</name>
</gene>
<dbReference type="InterPro" id="IPR002641">
    <property type="entry name" value="PNPLA_dom"/>
</dbReference>
<feature type="short sequence motif" description="DGA/G" evidence="4">
    <location>
        <begin position="162"/>
        <end position="164"/>
    </location>
</feature>
<dbReference type="EMBL" id="QUZK01000031">
    <property type="protein sequence ID" value="RFF30793.1"/>
    <property type="molecule type" value="Genomic_DNA"/>
</dbReference>
<keyword evidence="6" id="KW-0645">Protease</keyword>
<dbReference type="Proteomes" id="UP000260351">
    <property type="component" value="Unassembled WGS sequence"/>
</dbReference>
<dbReference type="Pfam" id="PF01734">
    <property type="entry name" value="Patatin"/>
    <property type="match status" value="1"/>
</dbReference>
<dbReference type="Gene3D" id="3.40.1090.10">
    <property type="entry name" value="Cytosolic phospholipase A2 catalytic domain"/>
    <property type="match status" value="1"/>
</dbReference>
<evidence type="ECO:0000256" key="3">
    <source>
        <dbReference type="ARBA" id="ARBA00023098"/>
    </source>
</evidence>
<keyword evidence="2 4" id="KW-0442">Lipid degradation</keyword>
<dbReference type="PROSITE" id="PS51635">
    <property type="entry name" value="PNPLA"/>
    <property type="match status" value="1"/>
</dbReference>
<dbReference type="InterPro" id="IPR050301">
    <property type="entry name" value="NTE"/>
</dbReference>
<evidence type="ECO:0000259" key="5">
    <source>
        <dbReference type="PROSITE" id="PS51635"/>
    </source>
</evidence>
<feature type="active site" description="Proton acceptor" evidence="4">
    <location>
        <position position="162"/>
    </location>
</feature>
<evidence type="ECO:0000313" key="6">
    <source>
        <dbReference type="EMBL" id="RFF30793.1"/>
    </source>
</evidence>
<dbReference type="InterPro" id="IPR016035">
    <property type="entry name" value="Acyl_Trfase/lysoPLipase"/>
</dbReference>
<accession>A0A3E1K9I7</accession>
<keyword evidence="1 4" id="KW-0378">Hydrolase</keyword>
<evidence type="ECO:0000256" key="2">
    <source>
        <dbReference type="ARBA" id="ARBA00022963"/>
    </source>
</evidence>
<keyword evidence="3 4" id="KW-0443">Lipid metabolism</keyword>
<dbReference type="GO" id="GO:0008233">
    <property type="term" value="F:peptidase activity"/>
    <property type="evidence" value="ECO:0007669"/>
    <property type="project" value="UniProtKB-KW"/>
</dbReference>
<feature type="active site" description="Nucleophile" evidence="4">
    <location>
        <position position="48"/>
    </location>
</feature>
<dbReference type="PANTHER" id="PTHR14226">
    <property type="entry name" value="NEUROPATHY TARGET ESTERASE/SWISS CHEESE D.MELANOGASTER"/>
    <property type="match status" value="1"/>
</dbReference>
<dbReference type="GO" id="GO:0006508">
    <property type="term" value="P:proteolysis"/>
    <property type="evidence" value="ECO:0007669"/>
    <property type="project" value="UniProtKB-KW"/>
</dbReference>
<feature type="domain" description="PNPLA" evidence="5">
    <location>
        <begin position="15"/>
        <end position="175"/>
    </location>
</feature>
<dbReference type="AlphaFoldDB" id="A0A3E1K9I7"/>
<evidence type="ECO:0000256" key="4">
    <source>
        <dbReference type="PROSITE-ProRule" id="PRU01161"/>
    </source>
</evidence>
<reference evidence="6 7" key="1">
    <citation type="submission" date="2018-08" db="EMBL/GenBank/DDBJ databases">
        <title>Wenzhouxiangella salilacus sp. nov., a novel bacterium isolated from a saline lake in Xinjiang Province, China.</title>
        <authorList>
            <person name="Han S."/>
        </authorList>
    </citation>
    <scope>NUCLEOTIDE SEQUENCE [LARGE SCALE GENOMIC DNA]</scope>
    <source>
        <strain evidence="6 7">XDB06</strain>
    </source>
</reference>
<name>A0A3E1K9I7_9GAMM</name>
<dbReference type="PANTHER" id="PTHR14226:SF76">
    <property type="entry name" value="NTE FAMILY PROTEIN RSSA"/>
    <property type="match status" value="1"/>
</dbReference>